<evidence type="ECO:0000256" key="7">
    <source>
        <dbReference type="ARBA" id="ARBA00023237"/>
    </source>
</evidence>
<accession>U2L2K0</accession>
<organism evidence="11 12">
    <name type="scientific">Hoylesella pleuritidis F0068</name>
    <dbReference type="NCBI Taxonomy" id="1081904"/>
    <lineage>
        <taxon>Bacteria</taxon>
        <taxon>Pseudomonadati</taxon>
        <taxon>Bacteroidota</taxon>
        <taxon>Bacteroidia</taxon>
        <taxon>Bacteroidales</taxon>
        <taxon>Prevotellaceae</taxon>
        <taxon>Hoylesella</taxon>
    </lineage>
</organism>
<dbReference type="Gene3D" id="2.40.170.20">
    <property type="entry name" value="TonB-dependent receptor, beta-barrel domain"/>
    <property type="match status" value="1"/>
</dbReference>
<keyword evidence="7 8" id="KW-0998">Cell outer membrane</keyword>
<dbReference type="RefSeq" id="WP_021584625.1">
    <property type="nucleotide sequence ID" value="NZ_AWET01000045.1"/>
</dbReference>
<keyword evidence="4 8" id="KW-0812">Transmembrane</keyword>
<sequence length="1107" mass="123048">MNSKRKGLLVTAFLLCLNLNMAAQHVSLNLKSVTAKKAMAELRQKSGYSFVFEAGDLNTQKIVSVNATNIKQAIEQILQGQNLSYEIKGKNIIVSKSFSQNTQRQRNVGEKKKVSGIIKDENGEPVVGATIRQKGGQGGTITDIDGHFTLMVDEGSELEISYIGYDTKTVRIGKNNSYNISLSSGSAKELNEVVVTALGIKREQKALSYNVQQVNGDDLVSNKDANFINSLSGKVAGVNINTSSSGTGGASKVVMRGTRSIEQSSNVLYVIDGVPMFNIGGSGDSVFGSNGTTEGIADINPEDIESMSVLTGAAAAALYGNRASNGAIVITTKKGKAGYTEFTVSQSTEFSEAFRLPEFQNRYGTGSGLRQAGADSYSWGRLLNAANYMGYDPKRDYLKTGIMTTEAFSVSTGSEKNQTYFSASALNSGGIIPNNSYNRYNFTFRNTSSLLNGKLLLDAGASYIIQNDRNMTNQGVYANPLVSAYLYPRGNDYNDMAMFERFDTRRNIYTQNWNNLLSEFVGQNPYWINYRNRRTNKKYRYMMNVGLTYKLTDWMNVSGRIRIDNATNTFEKKYFASTNTTIAGANGQYAKIKTDDKQTYGDLMLNINKRFLQDKFSVVANIGASLSDIKQDQTGIDGPIADNLIPNVFNEYQIDVNREKRSPKGYHEQTKSLFISVELGWNSQYYITVTGRNDWPSMLAGPHSNKSSFFYPSIGGSWIISETLKMPKAIDFLKVRGSFASVGIPFVREIANPKHEWDNNTKQWKSQTIYPIYDLKPETTNSWEVGLQARFLKHFNLDVSLYWTKTFNQTFNPDISVSSGYSALYIQTGNVSNNGIELAFGYNNKWGYFGWSSNYTFSSNRNRINELVRNYIHPETGAVINKDRLDVGGLGNAHFILKEGGTLGDLYSLTDVMRDDKGRVYVDKDGKVYRNNNVGDIKLGSVFPKANMAWRNDFSYKGFNLGAMVSARFGGIVYSATQAALDLYGVSEASAKARDNKYVKVNGNDHLNPESWYSTIGANDGIPQFYTYSATNVRLQEASLSYTFKKKHFFGLGDLTLSFIGRNLLMFYCKAPFDPETTATTGNYYQGIDKFMTPSTRNLGFNIKLKF</sequence>
<dbReference type="InterPro" id="IPR037066">
    <property type="entry name" value="Plug_dom_sf"/>
</dbReference>
<dbReference type="Gene3D" id="2.170.130.10">
    <property type="entry name" value="TonB-dependent receptor, plug domain"/>
    <property type="match status" value="1"/>
</dbReference>
<feature type="signal peptide" evidence="9">
    <location>
        <begin position="1"/>
        <end position="22"/>
    </location>
</feature>
<dbReference type="SUPFAM" id="SSF56935">
    <property type="entry name" value="Porins"/>
    <property type="match status" value="1"/>
</dbReference>
<dbReference type="NCBIfam" id="TIGR04056">
    <property type="entry name" value="OMP_RagA_SusC"/>
    <property type="match status" value="1"/>
</dbReference>
<comment type="similarity">
    <text evidence="8">Belongs to the TonB-dependent receptor family.</text>
</comment>
<dbReference type="Pfam" id="PF07660">
    <property type="entry name" value="STN"/>
    <property type="match status" value="1"/>
</dbReference>
<dbReference type="PANTHER" id="PTHR30069">
    <property type="entry name" value="TONB-DEPENDENT OUTER MEMBRANE RECEPTOR"/>
    <property type="match status" value="1"/>
</dbReference>
<dbReference type="GO" id="GO:0044718">
    <property type="term" value="P:siderophore transmembrane transport"/>
    <property type="evidence" value="ECO:0007669"/>
    <property type="project" value="TreeGrafter"/>
</dbReference>
<evidence type="ECO:0000256" key="5">
    <source>
        <dbReference type="ARBA" id="ARBA00022729"/>
    </source>
</evidence>
<evidence type="ECO:0000256" key="1">
    <source>
        <dbReference type="ARBA" id="ARBA00004571"/>
    </source>
</evidence>
<dbReference type="Gene3D" id="2.60.40.1120">
    <property type="entry name" value="Carboxypeptidase-like, regulatory domain"/>
    <property type="match status" value="1"/>
</dbReference>
<name>U2L2K0_9BACT</name>
<protein>
    <submittedName>
        <fullName evidence="11">TonB-linked outer membrane protein, SusC/RagA family</fullName>
    </submittedName>
</protein>
<dbReference type="Gene3D" id="3.55.50.30">
    <property type="match status" value="1"/>
</dbReference>
<dbReference type="InterPro" id="IPR036942">
    <property type="entry name" value="Beta-barrel_TonB_sf"/>
</dbReference>
<evidence type="ECO:0000256" key="6">
    <source>
        <dbReference type="ARBA" id="ARBA00023136"/>
    </source>
</evidence>
<evidence type="ECO:0000256" key="4">
    <source>
        <dbReference type="ARBA" id="ARBA00022692"/>
    </source>
</evidence>
<dbReference type="PANTHER" id="PTHR30069:SF29">
    <property type="entry name" value="HEMOGLOBIN AND HEMOGLOBIN-HAPTOGLOBIN-BINDING PROTEIN 1-RELATED"/>
    <property type="match status" value="1"/>
</dbReference>
<keyword evidence="2 8" id="KW-0813">Transport</keyword>
<dbReference type="Pfam" id="PF13715">
    <property type="entry name" value="CarbopepD_reg_2"/>
    <property type="match status" value="1"/>
</dbReference>
<keyword evidence="6 8" id="KW-0472">Membrane</keyword>
<evidence type="ECO:0000313" key="12">
    <source>
        <dbReference type="Proteomes" id="UP000016600"/>
    </source>
</evidence>
<evidence type="ECO:0000256" key="9">
    <source>
        <dbReference type="SAM" id="SignalP"/>
    </source>
</evidence>
<dbReference type="InterPro" id="IPR023996">
    <property type="entry name" value="TonB-dep_OMP_SusC/RagA"/>
</dbReference>
<proteinExistence type="inferred from homology"/>
<dbReference type="FunFam" id="2.60.40.1120:FF:000003">
    <property type="entry name" value="Outer membrane protein Omp121"/>
    <property type="match status" value="1"/>
</dbReference>
<dbReference type="PROSITE" id="PS52016">
    <property type="entry name" value="TONB_DEPENDENT_REC_3"/>
    <property type="match status" value="1"/>
</dbReference>
<comment type="subcellular location">
    <subcellularLocation>
        <location evidence="1 8">Cell outer membrane</location>
        <topology evidence="1 8">Multi-pass membrane protein</topology>
    </subcellularLocation>
</comment>
<dbReference type="EMBL" id="AWET01000045">
    <property type="protein sequence ID" value="ERJ98762.1"/>
    <property type="molecule type" value="Genomic_DNA"/>
</dbReference>
<evidence type="ECO:0000259" key="10">
    <source>
        <dbReference type="SMART" id="SM00965"/>
    </source>
</evidence>
<dbReference type="InterPro" id="IPR008969">
    <property type="entry name" value="CarboxyPept-like_regulatory"/>
</dbReference>
<evidence type="ECO:0000256" key="3">
    <source>
        <dbReference type="ARBA" id="ARBA00022452"/>
    </source>
</evidence>
<dbReference type="InterPro" id="IPR012910">
    <property type="entry name" value="Plug_dom"/>
</dbReference>
<dbReference type="InterPro" id="IPR023997">
    <property type="entry name" value="TonB-dep_OMP_SusC/RagA_CS"/>
</dbReference>
<dbReference type="Proteomes" id="UP000016600">
    <property type="component" value="Unassembled WGS sequence"/>
</dbReference>
<keyword evidence="3 8" id="KW-1134">Transmembrane beta strand</keyword>
<gene>
    <name evidence="11" type="ORF">HMPREF1218_0616</name>
</gene>
<comment type="caution">
    <text evidence="11">The sequence shown here is derived from an EMBL/GenBank/DDBJ whole genome shotgun (WGS) entry which is preliminary data.</text>
</comment>
<dbReference type="InterPro" id="IPR039426">
    <property type="entry name" value="TonB-dep_rcpt-like"/>
</dbReference>
<feature type="chain" id="PRO_5004629915" evidence="9">
    <location>
        <begin position="23"/>
        <end position="1107"/>
    </location>
</feature>
<keyword evidence="12" id="KW-1185">Reference proteome</keyword>
<keyword evidence="5 9" id="KW-0732">Signal</keyword>
<dbReference type="SMART" id="SM00965">
    <property type="entry name" value="STN"/>
    <property type="match status" value="1"/>
</dbReference>
<feature type="domain" description="Secretin/TonB short N-terminal" evidence="10">
    <location>
        <begin position="48"/>
        <end position="97"/>
    </location>
</feature>
<dbReference type="GO" id="GO:0009279">
    <property type="term" value="C:cell outer membrane"/>
    <property type="evidence" value="ECO:0007669"/>
    <property type="project" value="UniProtKB-SubCell"/>
</dbReference>
<dbReference type="InterPro" id="IPR011662">
    <property type="entry name" value="Secretin/TonB_short_N"/>
</dbReference>
<evidence type="ECO:0000256" key="2">
    <source>
        <dbReference type="ARBA" id="ARBA00022448"/>
    </source>
</evidence>
<dbReference type="SUPFAM" id="SSF49464">
    <property type="entry name" value="Carboxypeptidase regulatory domain-like"/>
    <property type="match status" value="1"/>
</dbReference>
<evidence type="ECO:0000256" key="8">
    <source>
        <dbReference type="PROSITE-ProRule" id="PRU01360"/>
    </source>
</evidence>
<reference evidence="11 12" key="1">
    <citation type="submission" date="2013-08" db="EMBL/GenBank/DDBJ databases">
        <authorList>
            <person name="Durkin A.S."/>
            <person name="Haft D.R."/>
            <person name="McCorrison J."/>
            <person name="Torralba M."/>
            <person name="Gillis M."/>
            <person name="Haft D.H."/>
            <person name="Methe B."/>
            <person name="Sutton G."/>
            <person name="Nelson K.E."/>
        </authorList>
    </citation>
    <scope>NUCLEOTIDE SEQUENCE [LARGE SCALE GENOMIC DNA]</scope>
    <source>
        <strain evidence="11 12">F0068</strain>
    </source>
</reference>
<dbReference type="NCBIfam" id="TIGR04057">
    <property type="entry name" value="SusC_RagA_signa"/>
    <property type="match status" value="1"/>
</dbReference>
<evidence type="ECO:0000313" key="11">
    <source>
        <dbReference type="EMBL" id="ERJ98762.1"/>
    </source>
</evidence>
<dbReference type="AlphaFoldDB" id="U2L2K0"/>
<dbReference type="PATRIC" id="fig|1081904.3.peg.2050"/>
<dbReference type="Pfam" id="PF07715">
    <property type="entry name" value="Plug"/>
    <property type="match status" value="1"/>
</dbReference>
<dbReference type="GO" id="GO:0015344">
    <property type="term" value="F:siderophore uptake transmembrane transporter activity"/>
    <property type="evidence" value="ECO:0007669"/>
    <property type="project" value="TreeGrafter"/>
</dbReference>